<name>A0A1C5J3Z8_9ACTN</name>
<dbReference type="InterPro" id="IPR024072">
    <property type="entry name" value="DHFR-like_dom_sf"/>
</dbReference>
<dbReference type="OrthoDB" id="3471694at2"/>
<dbReference type="Gene3D" id="3.40.430.10">
    <property type="entry name" value="Dihydrofolate Reductase, subunit A"/>
    <property type="match status" value="1"/>
</dbReference>
<gene>
    <name evidence="2" type="ORF">GA0070614_3929</name>
</gene>
<dbReference type="Proteomes" id="UP000198215">
    <property type="component" value="Chromosome I"/>
</dbReference>
<sequence length="202" mass="21886">MRRLIVQSYLTLDGVLQAPGTPREDTDGGFAYGGWSVNYWDDRMGEAMGRALSRPFDLVLGRRTYDLFAAHWPRVTDESAKPLNDATKYVASRGRPHLGWHRSVLIEGDAAEGVAALKQGDGPDLQVHGSGDLAQTLIRAGLVDEYRLWTFPVVVGTGKRLFADGTVPAGLTLVDSQVFDTGVMRGTYLPAGEIPLGSLALD</sequence>
<dbReference type="PANTHER" id="PTHR38011">
    <property type="entry name" value="DIHYDROFOLATE REDUCTASE FAMILY PROTEIN (AFU_ORTHOLOGUE AFUA_8G06820)"/>
    <property type="match status" value="1"/>
</dbReference>
<dbReference type="RefSeq" id="WP_088977307.1">
    <property type="nucleotide sequence ID" value="NZ_LT607753.1"/>
</dbReference>
<dbReference type="SUPFAM" id="SSF53597">
    <property type="entry name" value="Dihydrofolate reductase-like"/>
    <property type="match status" value="1"/>
</dbReference>
<dbReference type="GO" id="GO:0009231">
    <property type="term" value="P:riboflavin biosynthetic process"/>
    <property type="evidence" value="ECO:0007669"/>
    <property type="project" value="InterPro"/>
</dbReference>
<evidence type="ECO:0000313" key="2">
    <source>
        <dbReference type="EMBL" id="SCG65287.1"/>
    </source>
</evidence>
<dbReference type="GO" id="GO:0008703">
    <property type="term" value="F:5-amino-6-(5-phosphoribosylamino)uracil reductase activity"/>
    <property type="evidence" value="ECO:0007669"/>
    <property type="project" value="InterPro"/>
</dbReference>
<dbReference type="Pfam" id="PF01872">
    <property type="entry name" value="RibD_C"/>
    <property type="match status" value="1"/>
</dbReference>
<protein>
    <submittedName>
        <fullName evidence="2">Dihydrofolate reductase</fullName>
    </submittedName>
</protein>
<organism evidence="2 3">
    <name type="scientific">Micromonospora coxensis</name>
    <dbReference type="NCBI Taxonomy" id="356852"/>
    <lineage>
        <taxon>Bacteria</taxon>
        <taxon>Bacillati</taxon>
        <taxon>Actinomycetota</taxon>
        <taxon>Actinomycetes</taxon>
        <taxon>Micromonosporales</taxon>
        <taxon>Micromonosporaceae</taxon>
        <taxon>Micromonospora</taxon>
    </lineage>
</organism>
<evidence type="ECO:0000259" key="1">
    <source>
        <dbReference type="Pfam" id="PF01872"/>
    </source>
</evidence>
<dbReference type="EMBL" id="LT607753">
    <property type="protein sequence ID" value="SCG65287.1"/>
    <property type="molecule type" value="Genomic_DNA"/>
</dbReference>
<dbReference type="AlphaFoldDB" id="A0A1C5J3Z8"/>
<dbReference type="InterPro" id="IPR002734">
    <property type="entry name" value="RibDG_C"/>
</dbReference>
<dbReference type="PANTHER" id="PTHR38011:SF2">
    <property type="entry name" value="BIFUNCTIONAL DEAMINASE-REDUCTASE DOMAIN PROTEIN"/>
    <property type="match status" value="1"/>
</dbReference>
<keyword evidence="3" id="KW-1185">Reference proteome</keyword>
<dbReference type="InterPro" id="IPR050765">
    <property type="entry name" value="Riboflavin_Biosynth_HTPR"/>
</dbReference>
<reference evidence="3" key="1">
    <citation type="submission" date="2016-06" db="EMBL/GenBank/DDBJ databases">
        <authorList>
            <person name="Varghese N."/>
            <person name="Submissions Spin"/>
        </authorList>
    </citation>
    <scope>NUCLEOTIDE SEQUENCE [LARGE SCALE GENOMIC DNA]</scope>
    <source>
        <strain evidence="3">DSM 45161</strain>
    </source>
</reference>
<feature type="domain" description="Bacterial bifunctional deaminase-reductase C-terminal" evidence="1">
    <location>
        <begin position="4"/>
        <end position="183"/>
    </location>
</feature>
<proteinExistence type="predicted"/>
<evidence type="ECO:0000313" key="3">
    <source>
        <dbReference type="Proteomes" id="UP000198215"/>
    </source>
</evidence>
<accession>A0A1C5J3Z8</accession>